<comment type="similarity">
    <text evidence="3 9">Belongs to the TrpC family.</text>
</comment>
<dbReference type="Gene3D" id="3.20.20.70">
    <property type="entry name" value="Aldolase class I"/>
    <property type="match status" value="1"/>
</dbReference>
<evidence type="ECO:0000256" key="9">
    <source>
        <dbReference type="HAMAP-Rule" id="MF_00134"/>
    </source>
</evidence>
<dbReference type="GO" id="GO:0004425">
    <property type="term" value="F:indole-3-glycerol-phosphate synthase activity"/>
    <property type="evidence" value="ECO:0007669"/>
    <property type="project" value="UniProtKB-UniRule"/>
</dbReference>
<dbReference type="InterPro" id="IPR013798">
    <property type="entry name" value="Indole-3-glycerol_P_synth_dom"/>
</dbReference>
<dbReference type="InterPro" id="IPR011060">
    <property type="entry name" value="RibuloseP-bd_barrel"/>
</dbReference>
<comment type="pathway">
    <text evidence="2 9">Amino-acid biosynthesis; L-tryptophan biosynthesis; L-tryptophan from chorismate: step 4/5.</text>
</comment>
<comment type="catalytic activity">
    <reaction evidence="1 9">
        <text>1-(2-carboxyphenylamino)-1-deoxy-D-ribulose 5-phosphate + H(+) = (1S,2R)-1-C-(indol-3-yl)glycerol 3-phosphate + CO2 + H2O</text>
        <dbReference type="Rhea" id="RHEA:23476"/>
        <dbReference type="ChEBI" id="CHEBI:15377"/>
        <dbReference type="ChEBI" id="CHEBI:15378"/>
        <dbReference type="ChEBI" id="CHEBI:16526"/>
        <dbReference type="ChEBI" id="CHEBI:58613"/>
        <dbReference type="ChEBI" id="CHEBI:58866"/>
        <dbReference type="EC" id="4.1.1.48"/>
    </reaction>
</comment>
<gene>
    <name evidence="9 11" type="primary">trpC</name>
    <name evidence="11" type="ORF">QQ91_0009425</name>
</gene>
<comment type="caution">
    <text evidence="11">The sequence shown here is derived from an EMBL/GenBank/DDBJ whole genome shotgun (WGS) entry which is preliminary data.</text>
</comment>
<keyword evidence="6 9" id="KW-0822">Tryptophan biosynthesis</keyword>
<evidence type="ECO:0000313" key="12">
    <source>
        <dbReference type="Proteomes" id="UP000031561"/>
    </source>
</evidence>
<dbReference type="HAMAP" id="MF_00134_B">
    <property type="entry name" value="IGPS_B"/>
    <property type="match status" value="1"/>
</dbReference>
<dbReference type="GO" id="GO:0000162">
    <property type="term" value="P:L-tryptophan biosynthetic process"/>
    <property type="evidence" value="ECO:0007669"/>
    <property type="project" value="UniProtKB-UniRule"/>
</dbReference>
<evidence type="ECO:0000259" key="10">
    <source>
        <dbReference type="Pfam" id="PF00218"/>
    </source>
</evidence>
<keyword evidence="5 9" id="KW-0210">Decarboxylase</keyword>
<dbReference type="NCBIfam" id="NF001372">
    <property type="entry name" value="PRK00278.1-4"/>
    <property type="match status" value="1"/>
</dbReference>
<dbReference type="InterPro" id="IPR001468">
    <property type="entry name" value="Indole-3-GlycerolPSynthase_CS"/>
</dbReference>
<name>A0ABD4T2S5_9CYAN</name>
<proteinExistence type="inferred from homology"/>
<dbReference type="EC" id="4.1.1.48" evidence="9"/>
<sequence>MRIRRHPSSPAVSIRELQYQIQTQDSQPQNILEEIVWHKEKEVDRFRDQTPLSDLQQQVAKLSPPQDFLAALRQGKTTPALIAEVKKASPSKGQFRDTFHPEEIAQAYERAGASCLSVLTDQKFFQGGFEILSQVRESVQIPLLCKDFVLYPYQIYKARAHGADAVLLIAAVLSNQDLAYFMKIIKALGMTALVEVHTLEELDRVISIPGVDLVGINNRDLETFHVDLAVTCSLIDARVNPLRDRGILVVSESGIHGPQDVAAVAQAGAQAILVGESLIKQESDESHFASELERMQTKIDRLFNRPAGNL</sequence>
<dbReference type="EMBL" id="JTHE03000053">
    <property type="protein sequence ID" value="MCM1983042.1"/>
    <property type="molecule type" value="Genomic_DNA"/>
</dbReference>
<evidence type="ECO:0000256" key="8">
    <source>
        <dbReference type="ARBA" id="ARBA00023239"/>
    </source>
</evidence>
<dbReference type="AlphaFoldDB" id="A0ABD4T2S5"/>
<dbReference type="Proteomes" id="UP000031561">
    <property type="component" value="Unassembled WGS sequence"/>
</dbReference>
<dbReference type="InterPro" id="IPR045186">
    <property type="entry name" value="Indole-3-glycerol_P_synth"/>
</dbReference>
<keyword evidence="4 9" id="KW-0028">Amino-acid biosynthesis</keyword>
<evidence type="ECO:0000256" key="1">
    <source>
        <dbReference type="ARBA" id="ARBA00001633"/>
    </source>
</evidence>
<dbReference type="PANTHER" id="PTHR22854:SF2">
    <property type="entry name" value="INDOLE-3-GLYCEROL-PHOSPHATE SYNTHASE"/>
    <property type="match status" value="1"/>
</dbReference>
<keyword evidence="7 9" id="KW-0057">Aromatic amino acid biosynthesis</keyword>
<evidence type="ECO:0000256" key="2">
    <source>
        <dbReference type="ARBA" id="ARBA00004696"/>
    </source>
</evidence>
<reference evidence="11 12" key="1">
    <citation type="journal article" date="2015" name="Genome Announc.">
        <title>Draft Genome Sequence of Filamentous Marine Cyanobacterium Lyngbya confervoides Strain BDU141951.</title>
        <authorList>
            <person name="Chandrababunaidu M.M."/>
            <person name="Sen D."/>
            <person name="Tripathy S."/>
        </authorList>
    </citation>
    <scope>NUCLEOTIDE SEQUENCE [LARGE SCALE GENOMIC DNA]</scope>
    <source>
        <strain evidence="11 12">BDU141951</strain>
    </source>
</reference>
<evidence type="ECO:0000256" key="5">
    <source>
        <dbReference type="ARBA" id="ARBA00022793"/>
    </source>
</evidence>
<dbReference type="CDD" id="cd00331">
    <property type="entry name" value="IGPS"/>
    <property type="match status" value="1"/>
</dbReference>
<dbReference type="InterPro" id="IPR013785">
    <property type="entry name" value="Aldolase_TIM"/>
</dbReference>
<evidence type="ECO:0000256" key="3">
    <source>
        <dbReference type="ARBA" id="ARBA00008737"/>
    </source>
</evidence>
<dbReference type="FunFam" id="3.20.20.70:FF:000024">
    <property type="entry name" value="Indole-3-glycerol phosphate synthase"/>
    <property type="match status" value="1"/>
</dbReference>
<dbReference type="PANTHER" id="PTHR22854">
    <property type="entry name" value="TRYPTOPHAN BIOSYNTHESIS PROTEIN"/>
    <property type="match status" value="1"/>
</dbReference>
<evidence type="ECO:0000256" key="4">
    <source>
        <dbReference type="ARBA" id="ARBA00022605"/>
    </source>
</evidence>
<evidence type="ECO:0000256" key="6">
    <source>
        <dbReference type="ARBA" id="ARBA00022822"/>
    </source>
</evidence>
<protein>
    <recommendedName>
        <fullName evidence="9">Indole-3-glycerol phosphate synthase</fullName>
        <shortName evidence="9">IGPS</shortName>
        <ecNumber evidence="9">4.1.1.48</ecNumber>
    </recommendedName>
</protein>
<evidence type="ECO:0000256" key="7">
    <source>
        <dbReference type="ARBA" id="ARBA00023141"/>
    </source>
</evidence>
<keyword evidence="12" id="KW-1185">Reference proteome</keyword>
<dbReference type="PROSITE" id="PS00614">
    <property type="entry name" value="IGPS"/>
    <property type="match status" value="1"/>
</dbReference>
<dbReference type="RefSeq" id="WP_166281845.1">
    <property type="nucleotide sequence ID" value="NZ_JTHE03000053.1"/>
</dbReference>
<organism evidence="11 12">
    <name type="scientific">Lyngbya confervoides BDU141951</name>
    <dbReference type="NCBI Taxonomy" id="1574623"/>
    <lineage>
        <taxon>Bacteria</taxon>
        <taxon>Bacillati</taxon>
        <taxon>Cyanobacteriota</taxon>
        <taxon>Cyanophyceae</taxon>
        <taxon>Oscillatoriophycideae</taxon>
        <taxon>Oscillatoriales</taxon>
        <taxon>Microcoleaceae</taxon>
        <taxon>Lyngbya</taxon>
    </lineage>
</organism>
<evidence type="ECO:0000313" key="11">
    <source>
        <dbReference type="EMBL" id="MCM1983042.1"/>
    </source>
</evidence>
<dbReference type="SUPFAM" id="SSF51366">
    <property type="entry name" value="Ribulose-phoshate binding barrel"/>
    <property type="match status" value="1"/>
</dbReference>
<feature type="domain" description="Indole-3-glycerol phosphate synthase" evidence="10">
    <location>
        <begin position="32"/>
        <end position="285"/>
    </location>
</feature>
<keyword evidence="8 9" id="KW-0456">Lyase</keyword>
<dbReference type="NCBIfam" id="NF001377">
    <property type="entry name" value="PRK00278.2-4"/>
    <property type="match status" value="1"/>
</dbReference>
<accession>A0ABD4T2S5</accession>
<dbReference type="Pfam" id="PF00218">
    <property type="entry name" value="IGPS"/>
    <property type="match status" value="1"/>
</dbReference>